<gene>
    <name evidence="1" type="ORF">N7530_002793</name>
</gene>
<dbReference type="Pfam" id="PF11951">
    <property type="entry name" value="Fungal_trans_2"/>
    <property type="match status" value="1"/>
</dbReference>
<organism evidence="1 2">
    <name type="scientific">Penicillium desertorum</name>
    <dbReference type="NCBI Taxonomy" id="1303715"/>
    <lineage>
        <taxon>Eukaryota</taxon>
        <taxon>Fungi</taxon>
        <taxon>Dikarya</taxon>
        <taxon>Ascomycota</taxon>
        <taxon>Pezizomycotina</taxon>
        <taxon>Eurotiomycetes</taxon>
        <taxon>Eurotiomycetidae</taxon>
        <taxon>Eurotiales</taxon>
        <taxon>Aspergillaceae</taxon>
        <taxon>Penicillium</taxon>
    </lineage>
</organism>
<reference evidence="1" key="2">
    <citation type="journal article" date="2023" name="IMA Fungus">
        <title>Comparative genomic study of the Penicillium genus elucidates a diverse pangenome and 15 lateral gene transfer events.</title>
        <authorList>
            <person name="Petersen C."/>
            <person name="Sorensen T."/>
            <person name="Nielsen M.R."/>
            <person name="Sondergaard T.E."/>
            <person name="Sorensen J.L."/>
            <person name="Fitzpatrick D.A."/>
            <person name="Frisvad J.C."/>
            <person name="Nielsen K.L."/>
        </authorList>
    </citation>
    <scope>NUCLEOTIDE SEQUENCE</scope>
    <source>
        <strain evidence="1">IBT 17660</strain>
    </source>
</reference>
<keyword evidence="2" id="KW-1185">Reference proteome</keyword>
<name>A0A9X0BTF2_9EURO</name>
<evidence type="ECO:0000313" key="1">
    <source>
        <dbReference type="EMBL" id="KAJ5483547.1"/>
    </source>
</evidence>
<reference evidence="1" key="1">
    <citation type="submission" date="2022-12" db="EMBL/GenBank/DDBJ databases">
        <authorList>
            <person name="Petersen C."/>
        </authorList>
    </citation>
    <scope>NUCLEOTIDE SEQUENCE</scope>
    <source>
        <strain evidence="1">IBT 17660</strain>
    </source>
</reference>
<dbReference type="Proteomes" id="UP001147760">
    <property type="component" value="Unassembled WGS sequence"/>
</dbReference>
<sequence length="471" mass="51827">MAFEFINNNNLNDATKKRIRSHAALGKNKGKKISRPPRKDALTTVMTSFRVPLIIQRVSEAKRTVEEIERPLDDGLFFPGLLPGESKGLVKKVISFMSSMGFSPELDDGLDYGGLGTPICVQYMFVDEACFHSTMAIALSSLDNLLTKPEGKVQAMRHVSHTFRLVNQKLCGQSALTDSTIAAIVSMAQYEHHQNRIQQGSVHAQGLWQITQLRGGVSNLITSVPGLGLKLLRVDLEYSLQLGSPTLFSLEDVEMGCKPISKFPIVGRYPVEALTGNWRDILVDVLFLTSLLNNAIAGFAPRMNAIELYHDVILLGYRLVKLNPLCFPLGLSSLQNRVHLGLAAFLMTFLLSWDGRVVQNDLLSELLLSEVQQPFGAGQDDQGTLLWLLFIGAASSSLWKHPIWVATTKHTLQGLEVMSWEDVKKLLAGFPWVNAVHDTAGQALWDGSKDVDSRGTDTSKVPAVTGIGLHD</sequence>
<evidence type="ECO:0000313" key="2">
    <source>
        <dbReference type="Proteomes" id="UP001147760"/>
    </source>
</evidence>
<dbReference type="PANTHER" id="PTHR37540">
    <property type="entry name" value="TRANSCRIPTION FACTOR (ACR-2), PUTATIVE-RELATED-RELATED"/>
    <property type="match status" value="1"/>
</dbReference>
<dbReference type="OrthoDB" id="4158087at2759"/>
<dbReference type="EMBL" id="JAPWDO010000002">
    <property type="protein sequence ID" value="KAJ5483547.1"/>
    <property type="molecule type" value="Genomic_DNA"/>
</dbReference>
<protein>
    <submittedName>
        <fullName evidence="1">Uncharacterized protein</fullName>
    </submittedName>
</protein>
<proteinExistence type="predicted"/>
<dbReference type="PANTHER" id="PTHR37540:SF9">
    <property type="entry name" value="ZN(2)-C6 FUNGAL-TYPE DOMAIN-CONTAINING PROTEIN"/>
    <property type="match status" value="1"/>
</dbReference>
<accession>A0A9X0BTF2</accession>
<comment type="caution">
    <text evidence="1">The sequence shown here is derived from an EMBL/GenBank/DDBJ whole genome shotgun (WGS) entry which is preliminary data.</text>
</comment>
<dbReference type="AlphaFoldDB" id="A0A9X0BTF2"/>
<dbReference type="InterPro" id="IPR021858">
    <property type="entry name" value="Fun_TF"/>
</dbReference>